<dbReference type="EMBL" id="CP142730">
    <property type="protein sequence ID" value="WUR03601.1"/>
    <property type="molecule type" value="Genomic_DNA"/>
</dbReference>
<name>A0AAX4JCM2_9MICR</name>
<dbReference type="AlphaFoldDB" id="A0AAX4JCM2"/>
<evidence type="ECO:0000313" key="3">
    <source>
        <dbReference type="EMBL" id="WUR03601.1"/>
    </source>
</evidence>
<keyword evidence="2" id="KW-0732">Signal</keyword>
<reference evidence="3" key="1">
    <citation type="journal article" date="2024" name="BMC Genomics">
        <title>Functional annotation of a divergent genome using sequence and structure-based similarity.</title>
        <authorList>
            <person name="Svedberg D."/>
            <person name="Winiger R.R."/>
            <person name="Berg A."/>
            <person name="Sharma H."/>
            <person name="Tellgren-Roth C."/>
            <person name="Debrunner-Vossbrinck B.A."/>
            <person name="Vossbrinck C.R."/>
            <person name="Barandun J."/>
        </authorList>
    </citation>
    <scope>NUCLEOTIDE SEQUENCE</scope>
    <source>
        <strain evidence="3">Illinois isolate</strain>
    </source>
</reference>
<feature type="transmembrane region" description="Helical" evidence="1">
    <location>
        <begin position="307"/>
        <end position="329"/>
    </location>
</feature>
<keyword evidence="1" id="KW-0812">Transmembrane</keyword>
<sequence>MICSSNILYLLFMTIAIQTINNEEFVLNSLVFYSNNCDDVVDTQYNLALSESDIQIFYDLIWNIITNHYIFKRITQNDTAEHSFVVRRDIIHRAFDQKFGRKIVDFSLWKQVIAPEELFVNEILKVVDKFYIMLRLCYKDTIKSAMSAKNAIKDIVSRNICFIPKGINENLPTIVYKECKNLTSYYDDCYSLKHFKEFQKEILKNQNLLLKAECSNVSNSFYDFTTEIYSVSDTTISNNNNTTSFFNDIINNNIKNIIINENLFAKTHDLVGVFAINSNNITENDNITDTVFQKTSDISTVNIGSDLIIGIVSLFIFISFFIFFGIMCYKRKRSQRNSDSEIN</sequence>
<organism evidence="3 4">
    <name type="scientific">Vairimorpha necatrix</name>
    <dbReference type="NCBI Taxonomy" id="6039"/>
    <lineage>
        <taxon>Eukaryota</taxon>
        <taxon>Fungi</taxon>
        <taxon>Fungi incertae sedis</taxon>
        <taxon>Microsporidia</taxon>
        <taxon>Nosematidae</taxon>
        <taxon>Vairimorpha</taxon>
    </lineage>
</organism>
<keyword evidence="4" id="KW-1185">Reference proteome</keyword>
<keyword evidence="1" id="KW-1133">Transmembrane helix</keyword>
<proteinExistence type="predicted"/>
<dbReference type="KEGG" id="vnx:VNE69_05190"/>
<keyword evidence="1" id="KW-0472">Membrane</keyword>
<dbReference type="RefSeq" id="XP_065329746.1">
    <property type="nucleotide sequence ID" value="XM_065473674.1"/>
</dbReference>
<evidence type="ECO:0000256" key="1">
    <source>
        <dbReference type="SAM" id="Phobius"/>
    </source>
</evidence>
<dbReference type="Proteomes" id="UP001334084">
    <property type="component" value="Chromosome 5"/>
</dbReference>
<protein>
    <submittedName>
        <fullName evidence="3">SP-containing membrane protein</fullName>
    </submittedName>
</protein>
<dbReference type="GeneID" id="90541414"/>
<evidence type="ECO:0000313" key="4">
    <source>
        <dbReference type="Proteomes" id="UP001334084"/>
    </source>
</evidence>
<accession>A0AAX4JCM2</accession>
<gene>
    <name evidence="3" type="ORF">VNE69_05190</name>
</gene>
<evidence type="ECO:0000256" key="2">
    <source>
        <dbReference type="SAM" id="SignalP"/>
    </source>
</evidence>
<feature type="chain" id="PRO_5043522750" evidence="2">
    <location>
        <begin position="23"/>
        <end position="343"/>
    </location>
</feature>
<feature type="signal peptide" evidence="2">
    <location>
        <begin position="1"/>
        <end position="22"/>
    </location>
</feature>